<dbReference type="InterPro" id="IPR000524">
    <property type="entry name" value="Tscrpt_reg_HTH_GntR"/>
</dbReference>
<dbReference type="CDD" id="cd07377">
    <property type="entry name" value="WHTH_GntR"/>
    <property type="match status" value="1"/>
</dbReference>
<comment type="similarity">
    <text evidence="2">In the C-terminal section; belongs to the class-I pyridoxal-phosphate-dependent aminotransferase family.</text>
</comment>
<proteinExistence type="inferred from homology"/>
<dbReference type="InterPro" id="IPR015421">
    <property type="entry name" value="PyrdxlP-dep_Trfase_major"/>
</dbReference>
<dbReference type="CDD" id="cd00609">
    <property type="entry name" value="AAT_like"/>
    <property type="match status" value="1"/>
</dbReference>
<comment type="caution">
    <text evidence="9">The sequence shown here is derived from an EMBL/GenBank/DDBJ whole genome shotgun (WGS) entry which is preliminary data.</text>
</comment>
<dbReference type="InterPro" id="IPR004839">
    <property type="entry name" value="Aminotransferase_I/II_large"/>
</dbReference>
<name>A0A6N8CSB8_9BACI</name>
<dbReference type="PANTHER" id="PTHR46577:SF1">
    <property type="entry name" value="HTH-TYPE TRANSCRIPTIONAL REGULATORY PROTEIN GABR"/>
    <property type="match status" value="1"/>
</dbReference>
<sequence>MLTIRLDTSKKKVPLYRQIYEQIKTKILEHHYLPHQQLPSKRDLAKELSVSVNSVNNAYQQLLEEGYIYSKERSGFYIEQIDSFNQQVMSKPLHQDLLEKDEKPLNHWISFSHMATDTMQFPFDRWVHCEQRVIKHSREQMNNIKHPQGLYSVRESICRLISLTRGVKCFPEQIVLGAGTHFLMQMFIRLIPENSTVSMEDPGYNRIYTFLKNEQVNVQTFGLDDKGASISDIRRLNPNVVYITPSHQFPTGRLMPIARRVQLLNWAMESNFRYILEDDYDSEFKYESDTIPALQSLDTFEKVIYMGCFSKSLMPGLRVSYMILPQHLLYVFRKKYADFFQSCSVLTQLTLQEFIDSGEYQKHIKRMKQLYQERREMLMLALETRFGDKMKIEGANAGLHFRITFETERTTEHILKRAKEEKIELYSMNPFYLTNPESNQGPSFVLGFAKLPKEHIDEGVNRLYRAIYG</sequence>
<organism evidence="9 10">
    <name type="scientific">Terrilactibacillus tamarindi</name>
    <dbReference type="NCBI Taxonomy" id="2599694"/>
    <lineage>
        <taxon>Bacteria</taxon>
        <taxon>Bacillati</taxon>
        <taxon>Bacillota</taxon>
        <taxon>Bacilli</taxon>
        <taxon>Bacillales</taxon>
        <taxon>Bacillaceae</taxon>
        <taxon>Terrilactibacillus</taxon>
    </lineage>
</organism>
<dbReference type="GO" id="GO:0003677">
    <property type="term" value="F:DNA binding"/>
    <property type="evidence" value="ECO:0007669"/>
    <property type="project" value="UniProtKB-KW"/>
</dbReference>
<evidence type="ECO:0000256" key="6">
    <source>
        <dbReference type="ARBA" id="ARBA00023125"/>
    </source>
</evidence>
<dbReference type="SUPFAM" id="SSF53383">
    <property type="entry name" value="PLP-dependent transferases"/>
    <property type="match status" value="1"/>
</dbReference>
<evidence type="ECO:0000256" key="5">
    <source>
        <dbReference type="ARBA" id="ARBA00023015"/>
    </source>
</evidence>
<evidence type="ECO:0000256" key="7">
    <source>
        <dbReference type="ARBA" id="ARBA00023163"/>
    </source>
</evidence>
<comment type="cofactor">
    <cofactor evidence="1">
        <name>pyridoxal 5'-phosphate</name>
        <dbReference type="ChEBI" id="CHEBI:597326"/>
    </cofactor>
</comment>
<dbReference type="RefSeq" id="WP_155220885.1">
    <property type="nucleotide sequence ID" value="NZ_WNHB01000026.1"/>
</dbReference>
<dbReference type="Pfam" id="PF00155">
    <property type="entry name" value="Aminotran_1_2"/>
    <property type="match status" value="1"/>
</dbReference>
<dbReference type="EMBL" id="WNHB01000026">
    <property type="protein sequence ID" value="MTT33082.1"/>
    <property type="molecule type" value="Genomic_DNA"/>
</dbReference>
<evidence type="ECO:0000256" key="4">
    <source>
        <dbReference type="ARBA" id="ARBA00022898"/>
    </source>
</evidence>
<dbReference type="SMART" id="SM00345">
    <property type="entry name" value="HTH_GNTR"/>
    <property type="match status" value="1"/>
</dbReference>
<dbReference type="InterPro" id="IPR015424">
    <property type="entry name" value="PyrdxlP-dep_Trfase"/>
</dbReference>
<dbReference type="InterPro" id="IPR051446">
    <property type="entry name" value="HTH_trans_reg/aminotransferase"/>
</dbReference>
<dbReference type="Gene3D" id="3.40.640.10">
    <property type="entry name" value="Type I PLP-dependent aspartate aminotransferase-like (Major domain)"/>
    <property type="match status" value="1"/>
</dbReference>
<evidence type="ECO:0000256" key="2">
    <source>
        <dbReference type="ARBA" id="ARBA00005384"/>
    </source>
</evidence>
<evidence type="ECO:0000313" key="9">
    <source>
        <dbReference type="EMBL" id="MTT33082.1"/>
    </source>
</evidence>
<dbReference type="OrthoDB" id="9808770at2"/>
<evidence type="ECO:0000259" key="8">
    <source>
        <dbReference type="PROSITE" id="PS50949"/>
    </source>
</evidence>
<dbReference type="AlphaFoldDB" id="A0A6N8CSB8"/>
<evidence type="ECO:0000313" key="10">
    <source>
        <dbReference type="Proteomes" id="UP000440978"/>
    </source>
</evidence>
<dbReference type="InterPro" id="IPR036390">
    <property type="entry name" value="WH_DNA-bd_sf"/>
</dbReference>
<protein>
    <submittedName>
        <fullName evidence="9">Aminotransferase class I/II-fold pyridoxal phosphate-dependent enzyme</fullName>
    </submittedName>
</protein>
<evidence type="ECO:0000256" key="1">
    <source>
        <dbReference type="ARBA" id="ARBA00001933"/>
    </source>
</evidence>
<keyword evidence="4" id="KW-0663">Pyridoxal phosphate</keyword>
<dbReference type="Pfam" id="PF00392">
    <property type="entry name" value="GntR"/>
    <property type="match status" value="1"/>
</dbReference>
<keyword evidence="5" id="KW-0805">Transcription regulation</keyword>
<evidence type="ECO:0000256" key="3">
    <source>
        <dbReference type="ARBA" id="ARBA00022576"/>
    </source>
</evidence>
<feature type="domain" description="HTH gntR-type" evidence="8">
    <location>
        <begin position="13"/>
        <end position="81"/>
    </location>
</feature>
<keyword evidence="9" id="KW-0808">Transferase</keyword>
<dbReference type="SUPFAM" id="SSF46785">
    <property type="entry name" value="Winged helix' DNA-binding domain"/>
    <property type="match status" value="1"/>
</dbReference>
<dbReference type="Proteomes" id="UP000440978">
    <property type="component" value="Unassembled WGS sequence"/>
</dbReference>
<dbReference type="PANTHER" id="PTHR46577">
    <property type="entry name" value="HTH-TYPE TRANSCRIPTIONAL REGULATORY PROTEIN GABR"/>
    <property type="match status" value="1"/>
</dbReference>
<dbReference type="Gene3D" id="1.10.10.10">
    <property type="entry name" value="Winged helix-like DNA-binding domain superfamily/Winged helix DNA-binding domain"/>
    <property type="match status" value="1"/>
</dbReference>
<keyword evidence="7" id="KW-0804">Transcription</keyword>
<gene>
    <name evidence="9" type="ORF">GMB86_13805</name>
</gene>
<dbReference type="GO" id="GO:0030170">
    <property type="term" value="F:pyridoxal phosphate binding"/>
    <property type="evidence" value="ECO:0007669"/>
    <property type="project" value="InterPro"/>
</dbReference>
<keyword evidence="10" id="KW-1185">Reference proteome</keyword>
<dbReference type="InterPro" id="IPR036388">
    <property type="entry name" value="WH-like_DNA-bd_sf"/>
</dbReference>
<dbReference type="GO" id="GO:0008483">
    <property type="term" value="F:transaminase activity"/>
    <property type="evidence" value="ECO:0007669"/>
    <property type="project" value="UniProtKB-KW"/>
</dbReference>
<keyword evidence="6" id="KW-0238">DNA-binding</keyword>
<reference evidence="9 10" key="1">
    <citation type="submission" date="2019-11" db="EMBL/GenBank/DDBJ databases">
        <title>Terrilactibacillus tamarindus sp. nov. BCM23-1 isolated from bark of Tamarindus indica.</title>
        <authorList>
            <person name="Kingkaew E."/>
            <person name="Tanasupawat S."/>
        </authorList>
    </citation>
    <scope>NUCLEOTIDE SEQUENCE [LARGE SCALE GENOMIC DNA]</scope>
    <source>
        <strain evidence="9 10">BCM23-1</strain>
    </source>
</reference>
<keyword evidence="3 9" id="KW-0032">Aminotransferase</keyword>
<dbReference type="PROSITE" id="PS50949">
    <property type="entry name" value="HTH_GNTR"/>
    <property type="match status" value="1"/>
</dbReference>
<dbReference type="GO" id="GO:0003700">
    <property type="term" value="F:DNA-binding transcription factor activity"/>
    <property type="evidence" value="ECO:0007669"/>
    <property type="project" value="InterPro"/>
</dbReference>
<accession>A0A6N8CSB8</accession>